<gene>
    <name evidence="4" type="ORF">SV7mr_38840</name>
</gene>
<dbReference type="RefSeq" id="WP_145275366.1">
    <property type="nucleotide sequence ID" value="NZ_CP036272.1"/>
</dbReference>
<dbReference type="GO" id="GO:0009055">
    <property type="term" value="F:electron transfer activity"/>
    <property type="evidence" value="ECO:0007669"/>
    <property type="project" value="InterPro"/>
</dbReference>
<dbReference type="GO" id="GO:0020037">
    <property type="term" value="F:heme binding"/>
    <property type="evidence" value="ECO:0007669"/>
    <property type="project" value="InterPro"/>
</dbReference>
<evidence type="ECO:0000259" key="1">
    <source>
        <dbReference type="Pfam" id="PF07583"/>
    </source>
</evidence>
<feature type="domain" description="Cytochrome C Planctomycete-type" evidence="3">
    <location>
        <begin position="47"/>
        <end position="107"/>
    </location>
</feature>
<organism evidence="4 5">
    <name type="scientific">Stieleria bergensis</name>
    <dbReference type="NCBI Taxonomy" id="2528025"/>
    <lineage>
        <taxon>Bacteria</taxon>
        <taxon>Pseudomonadati</taxon>
        <taxon>Planctomycetota</taxon>
        <taxon>Planctomycetia</taxon>
        <taxon>Pirellulales</taxon>
        <taxon>Pirellulaceae</taxon>
        <taxon>Stieleria</taxon>
    </lineage>
</organism>
<dbReference type="OrthoDB" id="127107at2"/>
<reference evidence="4 5" key="1">
    <citation type="submission" date="2019-02" db="EMBL/GenBank/DDBJ databases">
        <title>Deep-cultivation of Planctomycetes and their phenomic and genomic characterization uncovers novel biology.</title>
        <authorList>
            <person name="Wiegand S."/>
            <person name="Jogler M."/>
            <person name="Boedeker C."/>
            <person name="Pinto D."/>
            <person name="Vollmers J."/>
            <person name="Rivas-Marin E."/>
            <person name="Kohn T."/>
            <person name="Peeters S.H."/>
            <person name="Heuer A."/>
            <person name="Rast P."/>
            <person name="Oberbeckmann S."/>
            <person name="Bunk B."/>
            <person name="Jeske O."/>
            <person name="Meyerdierks A."/>
            <person name="Storesund J.E."/>
            <person name="Kallscheuer N."/>
            <person name="Luecker S."/>
            <person name="Lage O.M."/>
            <person name="Pohl T."/>
            <person name="Merkel B.J."/>
            <person name="Hornburger P."/>
            <person name="Mueller R.-W."/>
            <person name="Bruemmer F."/>
            <person name="Labrenz M."/>
            <person name="Spormann A.M."/>
            <person name="Op den Camp H."/>
            <person name="Overmann J."/>
            <person name="Amann R."/>
            <person name="Jetten M.S.M."/>
            <person name="Mascher T."/>
            <person name="Medema M.H."/>
            <person name="Devos D.P."/>
            <person name="Kaster A.-K."/>
            <person name="Ovreas L."/>
            <person name="Rohde M."/>
            <person name="Galperin M.Y."/>
            <person name="Jogler C."/>
        </authorList>
    </citation>
    <scope>NUCLEOTIDE SEQUENCE [LARGE SCALE GENOMIC DNA]</scope>
    <source>
        <strain evidence="4 5">SV_7m_r</strain>
    </source>
</reference>
<dbReference type="AlphaFoldDB" id="A0A517SYX0"/>
<evidence type="ECO:0000259" key="3">
    <source>
        <dbReference type="Pfam" id="PF07635"/>
    </source>
</evidence>
<protein>
    <submittedName>
        <fullName evidence="4">Planctomycete cytochrome C</fullName>
    </submittedName>
</protein>
<dbReference type="InterPro" id="IPR011444">
    <property type="entry name" value="DUF1549"/>
</dbReference>
<dbReference type="Proteomes" id="UP000315003">
    <property type="component" value="Chromosome"/>
</dbReference>
<evidence type="ECO:0000259" key="2">
    <source>
        <dbReference type="Pfam" id="PF07587"/>
    </source>
</evidence>
<dbReference type="Pfam" id="PF07583">
    <property type="entry name" value="PSCyt2"/>
    <property type="match status" value="1"/>
</dbReference>
<feature type="domain" description="DUF1549" evidence="1">
    <location>
        <begin position="152"/>
        <end position="357"/>
    </location>
</feature>
<keyword evidence="5" id="KW-1185">Reference proteome</keyword>
<evidence type="ECO:0000313" key="5">
    <source>
        <dbReference type="Proteomes" id="UP000315003"/>
    </source>
</evidence>
<proteinExistence type="predicted"/>
<dbReference type="Pfam" id="PF07635">
    <property type="entry name" value="PSCyt1"/>
    <property type="match status" value="1"/>
</dbReference>
<dbReference type="PANTHER" id="PTHR35889:SF3">
    <property type="entry name" value="F-BOX DOMAIN-CONTAINING PROTEIN"/>
    <property type="match status" value="1"/>
</dbReference>
<dbReference type="SUPFAM" id="SSF46626">
    <property type="entry name" value="Cytochrome c"/>
    <property type="match status" value="1"/>
</dbReference>
<dbReference type="Pfam" id="PF07587">
    <property type="entry name" value="PSD1"/>
    <property type="match status" value="1"/>
</dbReference>
<feature type="domain" description="DUF1553" evidence="2">
    <location>
        <begin position="731"/>
        <end position="997"/>
    </location>
</feature>
<dbReference type="InterPro" id="IPR022655">
    <property type="entry name" value="DUF1553"/>
</dbReference>
<dbReference type="PANTHER" id="PTHR35889">
    <property type="entry name" value="CYCLOINULO-OLIGOSACCHARIDE FRUCTANOTRANSFERASE-RELATED"/>
    <property type="match status" value="1"/>
</dbReference>
<evidence type="ECO:0000313" key="4">
    <source>
        <dbReference type="EMBL" id="QDT61349.1"/>
    </source>
</evidence>
<dbReference type="InterPro" id="IPR036909">
    <property type="entry name" value="Cyt_c-like_dom_sf"/>
</dbReference>
<name>A0A517SYX0_9BACT</name>
<accession>A0A517SYX0</accession>
<sequence length="1052" mass="119660">MFDSPPSGKRFSSIFPVAFVLLLCPALAWADETSFSREVLPVLSDRCFHCHGPDEENREADLRLDLESDAKADLGGYAAVVPAKLEESELWRRIITDDEDARMPPTDSHRKPLSDQERKAIRQWILDGAQWGKHWSFEALRRPDVPSGKEHPIDAFVLERLSRDGLSLSRPAAPTTLLRRLSLDLTGMTPSPQELRDNAEWTDERWLTEIDRLLQSPHHAERMAMWWLDAARYSDSDGYQQDATRQNWPWRDWVIQQFRDNKPFDEFTIEQFAGDLLPDATAEQKLATCFHRNHMTNGEGGRDPEQSRIDYVIDRVNTTGTVWLGLTLGCVQCHSHKFDPITQHDYYSLFAFFNSIDEDGRAGSGAKPYLKYTSPQVEGRIEEMQAYREQIQVKVDAERKLAEARFERWLEAFRLELPEDYQPWITLPPKVSSVEGTTFVVDSEHVIQTVGPDPFQDDYKIVLQVPQDMKQVSGFRIEVMPHDSHKGGRYARSGNGEFALTSVLAMGQRQGSPAEQQVPVSRAVASVQADPARKTQWEAKMYSGIGNTLNDDARNGWTTEGIEDKETRVGLYQLGQPWSIEPGDRFIILLRHRSTHGSANIGRFRISVTGELGQTVTNIDATSPVADLIKSLKSEPQKTLDGGLRKRLLDQFLLGDVVYQQKRDRAVLAHNQLGAVKKEAHPRSVMVLAEREKPRDTHVLERGVWDAKGDKVGRGFIPSVLDQPADQASSRLDLAKWLMDADNPLTARVTVNHLWQLMFGRGLVRTPEDFGLQSELPTHPDLLDWLAVELIDSDWDLRHILRLIATSKTYQQRSSVTKQLLEMDPENRLLARAPRHRLPAWMIRDNALHVSGLLNDAVGGPPVRPYQPEGVWAEITMGRFSYKPSVGPERFRRTIYGFWRRSAAPTFLFDSAQRRVCEVGVRRTNTPLHALTLMNDTTMLEASRALADLVVTRDEEFDDTKAQHWQYAPLQQGLQTLALRVLSRKLADAELKQVHAYWFRSLQYYSDHVDEAVRYTTIGQQESPSREVAAATAAWMTTASLLLNLDEAMTRE</sequence>
<dbReference type="EMBL" id="CP036272">
    <property type="protein sequence ID" value="QDT61349.1"/>
    <property type="molecule type" value="Genomic_DNA"/>
</dbReference>
<dbReference type="InterPro" id="IPR011429">
    <property type="entry name" value="Cyt_c_Planctomycete-type"/>
</dbReference>